<evidence type="ECO:0000256" key="6">
    <source>
        <dbReference type="SAM" id="Phobius"/>
    </source>
</evidence>
<gene>
    <name evidence="7" type="primary">ytvI</name>
    <name evidence="7" type="ORF">IAA07_10365</name>
</gene>
<name>A0A9D2HHW9_9FIRM</name>
<feature type="transmembrane region" description="Helical" evidence="6">
    <location>
        <begin position="167"/>
        <end position="186"/>
    </location>
</feature>
<reference evidence="7" key="2">
    <citation type="submission" date="2021-04" db="EMBL/GenBank/DDBJ databases">
        <authorList>
            <person name="Gilroy R."/>
        </authorList>
    </citation>
    <scope>NUCLEOTIDE SEQUENCE</scope>
    <source>
        <strain evidence="7">CHK178-16964</strain>
    </source>
</reference>
<dbReference type="GO" id="GO:0055085">
    <property type="term" value="P:transmembrane transport"/>
    <property type="evidence" value="ECO:0007669"/>
    <property type="project" value="TreeGrafter"/>
</dbReference>
<evidence type="ECO:0000256" key="2">
    <source>
        <dbReference type="ARBA" id="ARBA00009773"/>
    </source>
</evidence>
<evidence type="ECO:0000313" key="7">
    <source>
        <dbReference type="EMBL" id="HJA71956.1"/>
    </source>
</evidence>
<evidence type="ECO:0000256" key="1">
    <source>
        <dbReference type="ARBA" id="ARBA00004141"/>
    </source>
</evidence>
<sequence length="374" mass="41811">MGDGVRKYAKVILNIIFPAACIGFAVCILPRLLIYFMPFVIGWILAMMANPLVRFLERRMKLVRKHSSMLIVVLALAVVIGLIYLVISRAIGLAAGFIRDLPQMYDLILAELREAMANFERIFVQISPEQQQSLDQLGSRIEEYLTIAVQNIAPPTVSAAGNVAKRIPAALVYTVITILSAYFFIVERDRIIQFWKKYVPESGLRYCEFLKQTIRRLVYGYFLAQFRIMFVVAAILAAGFLILGVRYSVLWAVLIALLDFLPIFGTGTALGPWAVVKILSGEYAFAAGLILLYILTQVVRQVIQPKIVGDTIGMPPLLTLVCLYIGFRVAGIGGMILAVPVGMFIVNLYQFGAFDSMIENIKILIRGIQTFRKK</sequence>
<feature type="transmembrane region" description="Helical" evidence="6">
    <location>
        <begin position="39"/>
        <end position="56"/>
    </location>
</feature>
<feature type="transmembrane region" description="Helical" evidence="6">
    <location>
        <begin position="249"/>
        <end position="276"/>
    </location>
</feature>
<dbReference type="GO" id="GO:0016020">
    <property type="term" value="C:membrane"/>
    <property type="evidence" value="ECO:0007669"/>
    <property type="project" value="UniProtKB-SubCell"/>
</dbReference>
<feature type="transmembrane region" description="Helical" evidence="6">
    <location>
        <begin position="323"/>
        <end position="349"/>
    </location>
</feature>
<feature type="transmembrane region" description="Helical" evidence="6">
    <location>
        <begin position="68"/>
        <end position="87"/>
    </location>
</feature>
<dbReference type="InterPro" id="IPR002549">
    <property type="entry name" value="AI-2E-like"/>
</dbReference>
<feature type="transmembrane region" description="Helical" evidence="6">
    <location>
        <begin position="12"/>
        <end position="33"/>
    </location>
</feature>
<comment type="caution">
    <text evidence="7">The sequence shown here is derived from an EMBL/GenBank/DDBJ whole genome shotgun (WGS) entry which is preliminary data.</text>
</comment>
<organism evidence="7 8">
    <name type="scientific">Candidatus Lachnoclostridium stercoravium</name>
    <dbReference type="NCBI Taxonomy" id="2838633"/>
    <lineage>
        <taxon>Bacteria</taxon>
        <taxon>Bacillati</taxon>
        <taxon>Bacillota</taxon>
        <taxon>Clostridia</taxon>
        <taxon>Lachnospirales</taxon>
        <taxon>Lachnospiraceae</taxon>
    </lineage>
</organism>
<feature type="transmembrane region" description="Helical" evidence="6">
    <location>
        <begin position="283"/>
        <end position="303"/>
    </location>
</feature>
<accession>A0A9D2HHW9</accession>
<evidence type="ECO:0000256" key="5">
    <source>
        <dbReference type="ARBA" id="ARBA00023136"/>
    </source>
</evidence>
<evidence type="ECO:0000256" key="3">
    <source>
        <dbReference type="ARBA" id="ARBA00022692"/>
    </source>
</evidence>
<keyword evidence="3 6" id="KW-0812">Transmembrane</keyword>
<dbReference type="NCBIfam" id="TIGR02872">
    <property type="entry name" value="spore_ytvI"/>
    <property type="match status" value="1"/>
</dbReference>
<proteinExistence type="inferred from homology"/>
<dbReference type="PANTHER" id="PTHR21716:SF68">
    <property type="entry name" value="TRANSPORT PROTEIN YTVI-RELATED"/>
    <property type="match status" value="1"/>
</dbReference>
<dbReference type="InterPro" id="IPR014227">
    <property type="entry name" value="YtvI-like"/>
</dbReference>
<dbReference type="Proteomes" id="UP000823900">
    <property type="component" value="Unassembled WGS sequence"/>
</dbReference>
<feature type="transmembrane region" description="Helical" evidence="6">
    <location>
        <begin position="218"/>
        <end position="243"/>
    </location>
</feature>
<dbReference type="EMBL" id="DWZA01000091">
    <property type="protein sequence ID" value="HJA71956.1"/>
    <property type="molecule type" value="Genomic_DNA"/>
</dbReference>
<keyword evidence="4 6" id="KW-1133">Transmembrane helix</keyword>
<dbReference type="Pfam" id="PF01594">
    <property type="entry name" value="AI-2E_transport"/>
    <property type="match status" value="1"/>
</dbReference>
<reference evidence="7" key="1">
    <citation type="journal article" date="2021" name="PeerJ">
        <title>Extensive microbial diversity within the chicken gut microbiome revealed by metagenomics and culture.</title>
        <authorList>
            <person name="Gilroy R."/>
            <person name="Ravi A."/>
            <person name="Getino M."/>
            <person name="Pursley I."/>
            <person name="Horton D.L."/>
            <person name="Alikhan N.F."/>
            <person name="Baker D."/>
            <person name="Gharbi K."/>
            <person name="Hall N."/>
            <person name="Watson M."/>
            <person name="Adriaenssens E.M."/>
            <person name="Foster-Nyarko E."/>
            <person name="Jarju S."/>
            <person name="Secka A."/>
            <person name="Antonio M."/>
            <person name="Oren A."/>
            <person name="Chaudhuri R.R."/>
            <person name="La Ragione R."/>
            <person name="Hildebrand F."/>
            <person name="Pallen M.J."/>
        </authorList>
    </citation>
    <scope>NUCLEOTIDE SEQUENCE</scope>
    <source>
        <strain evidence="7">CHK178-16964</strain>
    </source>
</reference>
<evidence type="ECO:0000313" key="8">
    <source>
        <dbReference type="Proteomes" id="UP000823900"/>
    </source>
</evidence>
<comment type="subcellular location">
    <subcellularLocation>
        <location evidence="1">Membrane</location>
        <topology evidence="1">Multi-pass membrane protein</topology>
    </subcellularLocation>
</comment>
<protein>
    <submittedName>
        <fullName evidence="7">Sporulation integral membrane protein YtvI</fullName>
    </submittedName>
</protein>
<comment type="similarity">
    <text evidence="2">Belongs to the autoinducer-2 exporter (AI-2E) (TC 2.A.86) family.</text>
</comment>
<evidence type="ECO:0000256" key="4">
    <source>
        <dbReference type="ARBA" id="ARBA00022989"/>
    </source>
</evidence>
<dbReference type="AlphaFoldDB" id="A0A9D2HHW9"/>
<dbReference type="PANTHER" id="PTHR21716">
    <property type="entry name" value="TRANSMEMBRANE PROTEIN"/>
    <property type="match status" value="1"/>
</dbReference>
<keyword evidence="5 6" id="KW-0472">Membrane</keyword>